<sequence length="390" mass="42976">MHDAVMPDALLQRIEPLLALAARAPSSHNSQPWRLRCLPAVPPRWQDSGPWTQALAIELDPARCLRALPALQREMLISLGGFAAILLNLLRLSAWPVKAVPAEPSQEGQEGRLLLLLGAQPCAERVDHAGLARLNRALRLRHTERGPYLPMQGLRFHLESPDNPLPYTLDLQEPRPTLRWQALHARSARAELAEFYARHGARDLMHPQAWAETYAHLNFAAEQPARPVPQGMPIERLFGPLPAWRRRLLQLLLHPRFLRGPAGRPVTAEAGRQLRALILSSPALLYLSTPRESGTALEGWLAGEAIARLWLAAADAGQALHPLSVALQHEDLAQGLAGLLGCRERLLFIARAGTPAQALRQAQHHRRAPSAFCVSQRSDASPCLPCSPSP</sequence>
<dbReference type="Proteomes" id="UP000235916">
    <property type="component" value="Unassembled WGS sequence"/>
</dbReference>
<dbReference type="EMBL" id="POSP01000003">
    <property type="protein sequence ID" value="PND36853.1"/>
    <property type="molecule type" value="Genomic_DNA"/>
</dbReference>
<proteinExistence type="predicted"/>
<dbReference type="RefSeq" id="WP_102766775.1">
    <property type="nucleotide sequence ID" value="NZ_POSP01000003.1"/>
</dbReference>
<protein>
    <recommendedName>
        <fullName evidence="3">Nitroreductase</fullName>
    </recommendedName>
</protein>
<evidence type="ECO:0000313" key="2">
    <source>
        <dbReference type="Proteomes" id="UP000235916"/>
    </source>
</evidence>
<dbReference type="SUPFAM" id="SSF55469">
    <property type="entry name" value="FMN-dependent nitroreductase-like"/>
    <property type="match status" value="1"/>
</dbReference>
<name>A0A2N8KTS0_9BURK</name>
<evidence type="ECO:0008006" key="3">
    <source>
        <dbReference type="Google" id="ProtNLM"/>
    </source>
</evidence>
<dbReference type="AlphaFoldDB" id="A0A2N8KTS0"/>
<gene>
    <name evidence="1" type="ORF">C1O66_04405</name>
</gene>
<evidence type="ECO:0000313" key="1">
    <source>
        <dbReference type="EMBL" id="PND36853.1"/>
    </source>
</evidence>
<comment type="caution">
    <text evidence="1">The sequence shown here is derived from an EMBL/GenBank/DDBJ whole genome shotgun (WGS) entry which is preliminary data.</text>
</comment>
<reference evidence="1 2" key="1">
    <citation type="submission" date="2018-01" db="EMBL/GenBank/DDBJ databases">
        <title>Draft genome sequence of Paucibacter aquatile CR182 isolated from freshwater of the Nakdong River.</title>
        <authorList>
            <person name="Choi A."/>
            <person name="Chung E.J."/>
        </authorList>
    </citation>
    <scope>NUCLEOTIDE SEQUENCE [LARGE SCALE GENOMIC DNA]</scope>
    <source>
        <strain evidence="1 2">CR182</strain>
    </source>
</reference>
<dbReference type="OrthoDB" id="272552at2"/>
<dbReference type="InterPro" id="IPR000415">
    <property type="entry name" value="Nitroreductase-like"/>
</dbReference>
<dbReference type="Gene3D" id="3.40.109.10">
    <property type="entry name" value="NADH Oxidase"/>
    <property type="match status" value="1"/>
</dbReference>
<keyword evidence="2" id="KW-1185">Reference proteome</keyword>
<dbReference type="GO" id="GO:0016491">
    <property type="term" value="F:oxidoreductase activity"/>
    <property type="evidence" value="ECO:0007669"/>
    <property type="project" value="InterPro"/>
</dbReference>
<accession>A0A2N8KTS0</accession>
<organism evidence="1 2">
    <name type="scientific">Kinneretia aquatilis</name>
    <dbReference type="NCBI Taxonomy" id="2070761"/>
    <lineage>
        <taxon>Bacteria</taxon>
        <taxon>Pseudomonadati</taxon>
        <taxon>Pseudomonadota</taxon>
        <taxon>Betaproteobacteria</taxon>
        <taxon>Burkholderiales</taxon>
        <taxon>Sphaerotilaceae</taxon>
        <taxon>Roseateles</taxon>
    </lineage>
</organism>